<dbReference type="InterPro" id="IPR011701">
    <property type="entry name" value="MFS"/>
</dbReference>
<feature type="transmembrane region" description="Helical" evidence="7">
    <location>
        <begin position="223"/>
        <end position="244"/>
    </location>
</feature>
<dbReference type="Proteomes" id="UP001175261">
    <property type="component" value="Unassembled WGS sequence"/>
</dbReference>
<dbReference type="CDD" id="cd17502">
    <property type="entry name" value="MFS_Azr1_MDR_like"/>
    <property type="match status" value="1"/>
</dbReference>
<feature type="domain" description="Major facilitator superfamily (MFS) profile" evidence="8">
    <location>
        <begin position="29"/>
        <end position="518"/>
    </location>
</feature>
<keyword evidence="10" id="KW-1185">Reference proteome</keyword>
<organism evidence="9 10">
    <name type="scientific">Sarocladium strictum</name>
    <name type="common">Black bundle disease fungus</name>
    <name type="synonym">Acremonium strictum</name>
    <dbReference type="NCBI Taxonomy" id="5046"/>
    <lineage>
        <taxon>Eukaryota</taxon>
        <taxon>Fungi</taxon>
        <taxon>Dikarya</taxon>
        <taxon>Ascomycota</taxon>
        <taxon>Pezizomycotina</taxon>
        <taxon>Sordariomycetes</taxon>
        <taxon>Hypocreomycetidae</taxon>
        <taxon>Hypocreales</taxon>
        <taxon>Sarocladiaceae</taxon>
        <taxon>Sarocladium</taxon>
    </lineage>
</organism>
<evidence type="ECO:0000256" key="5">
    <source>
        <dbReference type="ARBA" id="ARBA00023136"/>
    </source>
</evidence>
<evidence type="ECO:0000313" key="10">
    <source>
        <dbReference type="Proteomes" id="UP001175261"/>
    </source>
</evidence>
<feature type="transmembrane region" description="Helical" evidence="7">
    <location>
        <begin position="388"/>
        <end position="409"/>
    </location>
</feature>
<gene>
    <name evidence="9" type="ORF">NLU13_0242</name>
</gene>
<protein>
    <recommendedName>
        <fullName evidence="8">Major facilitator superfamily (MFS) profile domain-containing protein</fullName>
    </recommendedName>
</protein>
<dbReference type="InterPro" id="IPR020846">
    <property type="entry name" value="MFS_dom"/>
</dbReference>
<comment type="subcellular location">
    <subcellularLocation>
        <location evidence="1">Membrane</location>
        <topology evidence="1">Multi-pass membrane protein</topology>
    </subcellularLocation>
</comment>
<evidence type="ECO:0000256" key="3">
    <source>
        <dbReference type="ARBA" id="ARBA00022692"/>
    </source>
</evidence>
<dbReference type="PANTHER" id="PTHR23501:SF198">
    <property type="entry name" value="AZOLE RESISTANCE PROTEIN 1-RELATED"/>
    <property type="match status" value="1"/>
</dbReference>
<dbReference type="Gene3D" id="1.20.1720.10">
    <property type="entry name" value="Multidrug resistance protein D"/>
    <property type="match status" value="1"/>
</dbReference>
<keyword evidence="2" id="KW-0813">Transport</keyword>
<reference evidence="9" key="1">
    <citation type="submission" date="2022-10" db="EMBL/GenBank/DDBJ databases">
        <title>Determination and structural analysis of whole genome sequence of Sarocladium strictum F4-1.</title>
        <authorList>
            <person name="Hu L."/>
            <person name="Jiang Y."/>
        </authorList>
    </citation>
    <scope>NUCLEOTIDE SEQUENCE</scope>
    <source>
        <strain evidence="9">F4-1</strain>
    </source>
</reference>
<proteinExistence type="predicted"/>
<dbReference type="AlphaFoldDB" id="A0AA39LBB7"/>
<feature type="transmembrane region" description="Helical" evidence="7">
    <location>
        <begin position="256"/>
        <end position="277"/>
    </location>
</feature>
<keyword evidence="3 7" id="KW-0812">Transmembrane</keyword>
<feature type="transmembrane region" description="Helical" evidence="7">
    <location>
        <begin position="182"/>
        <end position="202"/>
    </location>
</feature>
<evidence type="ECO:0000256" key="7">
    <source>
        <dbReference type="SAM" id="Phobius"/>
    </source>
</evidence>
<dbReference type="EMBL" id="JAPDFR010000001">
    <property type="protein sequence ID" value="KAK0390739.1"/>
    <property type="molecule type" value="Genomic_DNA"/>
</dbReference>
<keyword evidence="5 7" id="KW-0472">Membrane</keyword>
<sequence>MRHETDNHDDSAATNKPQEYPPKKVLLPVVLSICLATFLASLDRTIIGVAVPAISNDFGSFNDISWYESGYLLTFAALQLPMGKIYTFYRAKWAFNMFVVVFEIGSVVCAAAPNSVAFIIGRAIAGIGCAGISTGGQVLFADLLPLEKRPKYQGLLAATFGVAAIAGPLLGGVFATKTTWRWCFWINLPVGGIALVVLLLFLPAKAAPRQQSSESLRRRFQEFDPIGTCLLTPGLILLLLALQWGGEDNSWGTPKVLGTLIPGLVLLVAFAASQFWAGDDGTVPPRLIRKRSIAAAGVSSLGFGSALIIVTFYLPIWYQAIQGLSAVDAGIRMLAYFLTTVVFVIASGFAVTKLGYYTPWLMGGTAIMAVGCGLLATLRVNTSDATAIGFQVLFGAGMGLSLTQAINAVQTVLPREDIPTGLTMVNFMNFVGGTVFVSVSQGVLTDTLSKELRKQIPDLDVPAVLGQGATDLSKAVPEDKLPVLLNAYNMGLQNVFYCAMGVSCLAFVASCFLEWKTVKMPDAQPTEKGSTETPRSGDDQV</sequence>
<evidence type="ECO:0000313" key="9">
    <source>
        <dbReference type="EMBL" id="KAK0390739.1"/>
    </source>
</evidence>
<feature type="transmembrane region" description="Helical" evidence="7">
    <location>
        <begin position="155"/>
        <end position="176"/>
    </location>
</feature>
<dbReference type="Pfam" id="PF07690">
    <property type="entry name" value="MFS_1"/>
    <property type="match status" value="1"/>
</dbReference>
<dbReference type="PRINTS" id="PR01036">
    <property type="entry name" value="TCRTETB"/>
</dbReference>
<accession>A0AA39LBB7</accession>
<feature type="transmembrane region" description="Helical" evidence="7">
    <location>
        <begin position="357"/>
        <end position="376"/>
    </location>
</feature>
<dbReference type="GO" id="GO:0022857">
    <property type="term" value="F:transmembrane transporter activity"/>
    <property type="evidence" value="ECO:0007669"/>
    <property type="project" value="InterPro"/>
</dbReference>
<feature type="transmembrane region" description="Helical" evidence="7">
    <location>
        <begin position="119"/>
        <end position="143"/>
    </location>
</feature>
<dbReference type="Gene3D" id="1.20.1250.20">
    <property type="entry name" value="MFS general substrate transporter like domains"/>
    <property type="match status" value="1"/>
</dbReference>
<dbReference type="InterPro" id="IPR036259">
    <property type="entry name" value="MFS_trans_sf"/>
</dbReference>
<feature type="transmembrane region" description="Helical" evidence="7">
    <location>
        <begin position="421"/>
        <end position="444"/>
    </location>
</feature>
<evidence type="ECO:0000256" key="1">
    <source>
        <dbReference type="ARBA" id="ARBA00004141"/>
    </source>
</evidence>
<feature type="transmembrane region" description="Helical" evidence="7">
    <location>
        <begin position="93"/>
        <end position="113"/>
    </location>
</feature>
<keyword evidence="4 7" id="KW-1133">Transmembrane helix</keyword>
<evidence type="ECO:0000256" key="2">
    <source>
        <dbReference type="ARBA" id="ARBA00022448"/>
    </source>
</evidence>
<dbReference type="FunFam" id="1.20.1250.20:FF:000196">
    <property type="entry name" value="MFS toxin efflux pump (AflT)"/>
    <property type="match status" value="1"/>
</dbReference>
<feature type="transmembrane region" description="Helical" evidence="7">
    <location>
        <begin position="494"/>
        <end position="513"/>
    </location>
</feature>
<dbReference type="SUPFAM" id="SSF103473">
    <property type="entry name" value="MFS general substrate transporter"/>
    <property type="match status" value="1"/>
</dbReference>
<comment type="caution">
    <text evidence="9">The sequence shown here is derived from an EMBL/GenBank/DDBJ whole genome shotgun (WGS) entry which is preliminary data.</text>
</comment>
<feature type="region of interest" description="Disordered" evidence="6">
    <location>
        <begin position="522"/>
        <end position="541"/>
    </location>
</feature>
<dbReference type="PANTHER" id="PTHR23501">
    <property type="entry name" value="MAJOR FACILITATOR SUPERFAMILY"/>
    <property type="match status" value="1"/>
</dbReference>
<evidence type="ECO:0000259" key="8">
    <source>
        <dbReference type="PROSITE" id="PS50850"/>
    </source>
</evidence>
<feature type="transmembrane region" description="Helical" evidence="7">
    <location>
        <begin position="330"/>
        <end position="350"/>
    </location>
</feature>
<name>A0AA39LBB7_SARSR</name>
<feature type="transmembrane region" description="Helical" evidence="7">
    <location>
        <begin position="298"/>
        <end position="318"/>
    </location>
</feature>
<dbReference type="GO" id="GO:0005886">
    <property type="term" value="C:plasma membrane"/>
    <property type="evidence" value="ECO:0007669"/>
    <property type="project" value="TreeGrafter"/>
</dbReference>
<evidence type="ECO:0000256" key="4">
    <source>
        <dbReference type="ARBA" id="ARBA00022989"/>
    </source>
</evidence>
<dbReference type="PROSITE" id="PS50850">
    <property type="entry name" value="MFS"/>
    <property type="match status" value="1"/>
</dbReference>
<feature type="transmembrane region" description="Helical" evidence="7">
    <location>
        <begin position="25"/>
        <end position="42"/>
    </location>
</feature>
<evidence type="ECO:0000256" key="6">
    <source>
        <dbReference type="SAM" id="MobiDB-lite"/>
    </source>
</evidence>